<dbReference type="RefSeq" id="WP_080859256.1">
    <property type="nucleotide sequence ID" value="NZ_CP077405.1"/>
</dbReference>
<dbReference type="InterPro" id="IPR029442">
    <property type="entry name" value="GyrI-like"/>
</dbReference>
<dbReference type="SUPFAM" id="SSF55136">
    <property type="entry name" value="Probable bacterial effector-binding domain"/>
    <property type="match status" value="1"/>
</dbReference>
<accession>A0A1V8NYS6</accession>
<dbReference type="AlphaFoldDB" id="A0A1V8NYS6"/>
<keyword evidence="2" id="KW-0238">DNA-binding</keyword>
<organism evidence="5 6">
    <name type="scientific">Citrobacter braakii</name>
    <dbReference type="NCBI Taxonomy" id="57706"/>
    <lineage>
        <taxon>Bacteria</taxon>
        <taxon>Pseudomonadati</taxon>
        <taxon>Pseudomonadota</taxon>
        <taxon>Gammaproteobacteria</taxon>
        <taxon>Enterobacterales</taxon>
        <taxon>Enterobacteriaceae</taxon>
        <taxon>Citrobacter</taxon>
        <taxon>Citrobacter freundii complex</taxon>
    </lineage>
</organism>
<keyword evidence="1" id="KW-0805">Transcription regulation</keyword>
<dbReference type="GO" id="GO:0043565">
    <property type="term" value="F:sequence-specific DNA binding"/>
    <property type="evidence" value="ECO:0007669"/>
    <property type="project" value="InterPro"/>
</dbReference>
<evidence type="ECO:0000313" key="5">
    <source>
        <dbReference type="EMBL" id="OQM41533.1"/>
    </source>
</evidence>
<gene>
    <name evidence="5" type="ORF">BZK42_12585</name>
</gene>
<evidence type="ECO:0000256" key="2">
    <source>
        <dbReference type="ARBA" id="ARBA00023125"/>
    </source>
</evidence>
<evidence type="ECO:0000313" key="6">
    <source>
        <dbReference type="Proteomes" id="UP000192573"/>
    </source>
</evidence>
<name>A0A1V8NYS6_CITBR</name>
<feature type="domain" description="HTH araC/xylS-type" evidence="4">
    <location>
        <begin position="7"/>
        <end position="105"/>
    </location>
</feature>
<dbReference type="InterPro" id="IPR018062">
    <property type="entry name" value="HTH_AraC-typ_CS"/>
</dbReference>
<dbReference type="Pfam" id="PF06445">
    <property type="entry name" value="GyrI-like"/>
    <property type="match status" value="1"/>
</dbReference>
<dbReference type="InterPro" id="IPR050959">
    <property type="entry name" value="MarA-like"/>
</dbReference>
<keyword evidence="3" id="KW-0804">Transcription</keyword>
<dbReference type="SMART" id="SM00342">
    <property type="entry name" value="HTH_ARAC"/>
    <property type="match status" value="1"/>
</dbReference>
<dbReference type="Pfam" id="PF12833">
    <property type="entry name" value="HTH_18"/>
    <property type="match status" value="1"/>
</dbReference>
<sequence length="278" mass="32581">MKSKTINDVLYYIEDNFVSGIGIDDISQFSGYSRRHIQNILKQRINMPVGLYIRRRRITKAASLLRLNHMDIIDISVRVGFDSQQSFCREFKKLTGYTPTEYRKNPSWDLSPLMSFVLRSDIVVGELQLRTLPADTVHGFQYNYDTPIPPASDSHLHRLNLIFEQLTSSKQNVWALTDFSSNPNSMMRLKVKSIIGNKSHHSPNAYNRYECPSGTYACFSFRFKKEDYPLYSRYIYFKMLPESKLKRKAGYDIEIFHYNQEDLKNKIITCEHYIPIDV</sequence>
<dbReference type="SUPFAM" id="SSF46689">
    <property type="entry name" value="Homeodomain-like"/>
    <property type="match status" value="2"/>
</dbReference>
<reference evidence="5 6" key="1">
    <citation type="submission" date="2017-03" db="EMBL/GenBank/DDBJ databases">
        <authorList>
            <person name="Afonso C.L."/>
            <person name="Miller P.J."/>
            <person name="Scott M.A."/>
            <person name="Spackman E."/>
            <person name="Goraichik I."/>
            <person name="Dimitrov K.M."/>
            <person name="Suarez D.L."/>
            <person name="Swayne D.E."/>
        </authorList>
    </citation>
    <scope>NUCLEOTIDE SEQUENCE [LARGE SCALE GENOMIC DNA]</scope>
    <source>
        <strain evidence="5 6">ATCC 51113</strain>
    </source>
</reference>
<dbReference type="EMBL" id="NAEW01000005">
    <property type="protein sequence ID" value="OQM41533.1"/>
    <property type="molecule type" value="Genomic_DNA"/>
</dbReference>
<evidence type="ECO:0000259" key="4">
    <source>
        <dbReference type="PROSITE" id="PS01124"/>
    </source>
</evidence>
<dbReference type="InterPro" id="IPR020449">
    <property type="entry name" value="Tscrpt_reg_AraC-type_HTH"/>
</dbReference>
<dbReference type="Proteomes" id="UP000192573">
    <property type="component" value="Unassembled WGS sequence"/>
</dbReference>
<evidence type="ECO:0000256" key="3">
    <source>
        <dbReference type="ARBA" id="ARBA00023163"/>
    </source>
</evidence>
<dbReference type="PANTHER" id="PTHR47504:SF3">
    <property type="entry name" value="HTH-TYPE TRANSCRIPTIONAL REGULATOR YKGA-RELATED"/>
    <property type="match status" value="1"/>
</dbReference>
<dbReference type="InterPro" id="IPR011256">
    <property type="entry name" value="Reg_factor_effector_dom_sf"/>
</dbReference>
<dbReference type="InterPro" id="IPR018060">
    <property type="entry name" value="HTH_AraC"/>
</dbReference>
<dbReference type="Gene3D" id="1.10.10.60">
    <property type="entry name" value="Homeodomain-like"/>
    <property type="match status" value="2"/>
</dbReference>
<proteinExistence type="predicted"/>
<comment type="caution">
    <text evidence="5">The sequence shown here is derived from an EMBL/GenBank/DDBJ whole genome shotgun (WGS) entry which is preliminary data.</text>
</comment>
<dbReference type="PROSITE" id="PS01124">
    <property type="entry name" value="HTH_ARAC_FAMILY_2"/>
    <property type="match status" value="1"/>
</dbReference>
<evidence type="ECO:0000256" key="1">
    <source>
        <dbReference type="ARBA" id="ARBA00023015"/>
    </source>
</evidence>
<protein>
    <recommendedName>
        <fullName evidence="4">HTH araC/xylS-type domain-containing protein</fullName>
    </recommendedName>
</protein>
<dbReference type="PRINTS" id="PR00032">
    <property type="entry name" value="HTHARAC"/>
</dbReference>
<dbReference type="InterPro" id="IPR009057">
    <property type="entry name" value="Homeodomain-like_sf"/>
</dbReference>
<dbReference type="PROSITE" id="PS00041">
    <property type="entry name" value="HTH_ARAC_FAMILY_1"/>
    <property type="match status" value="1"/>
</dbReference>
<dbReference type="PANTHER" id="PTHR47504">
    <property type="entry name" value="RIGHT ORIGIN-BINDING PROTEIN"/>
    <property type="match status" value="1"/>
</dbReference>
<dbReference type="Gene3D" id="3.20.80.10">
    <property type="entry name" value="Regulatory factor, effector binding domain"/>
    <property type="match status" value="1"/>
</dbReference>
<dbReference type="GO" id="GO:0003700">
    <property type="term" value="F:DNA-binding transcription factor activity"/>
    <property type="evidence" value="ECO:0007669"/>
    <property type="project" value="InterPro"/>
</dbReference>